<feature type="compositionally biased region" description="Acidic residues" evidence="1">
    <location>
        <begin position="571"/>
        <end position="580"/>
    </location>
</feature>
<dbReference type="GO" id="GO:0006357">
    <property type="term" value="P:regulation of transcription by RNA polymerase II"/>
    <property type="evidence" value="ECO:0007669"/>
    <property type="project" value="TreeGrafter"/>
</dbReference>
<proteinExistence type="predicted"/>
<reference evidence="3" key="2">
    <citation type="submission" date="2021-10" db="EMBL/GenBank/DDBJ databases">
        <title>Phylogenomics reveals ancestral predisposition of the termite-cultivated fungus Termitomyces towards a domesticated lifestyle.</title>
        <authorList>
            <person name="Auxier B."/>
            <person name="Grum-Grzhimaylo A."/>
            <person name="Cardenas M.E."/>
            <person name="Lodge J.D."/>
            <person name="Laessoe T."/>
            <person name="Pedersen O."/>
            <person name="Smith M.E."/>
            <person name="Kuyper T.W."/>
            <person name="Franco-Molano E.A."/>
            <person name="Baroni T.J."/>
            <person name="Aanen D.K."/>
        </authorList>
    </citation>
    <scope>NUCLEOTIDE SEQUENCE</scope>
    <source>
        <strain evidence="3">AP01</strain>
        <tissue evidence="3">Mycelium</tissue>
    </source>
</reference>
<dbReference type="InterPro" id="IPR017884">
    <property type="entry name" value="SANT_dom"/>
</dbReference>
<reference evidence="3" key="1">
    <citation type="submission" date="2020-07" db="EMBL/GenBank/DDBJ databases">
        <authorList>
            <person name="Nieuwenhuis M."/>
            <person name="Van De Peppel L.J.J."/>
        </authorList>
    </citation>
    <scope>NUCLEOTIDE SEQUENCE</scope>
    <source>
        <strain evidence="3">AP01</strain>
        <tissue evidence="3">Mycelium</tissue>
    </source>
</reference>
<keyword evidence="4" id="KW-1185">Reference proteome</keyword>
<dbReference type="SMART" id="SM00717">
    <property type="entry name" value="SANT"/>
    <property type="match status" value="2"/>
</dbReference>
<dbReference type="OrthoDB" id="10258692at2759"/>
<dbReference type="InterPro" id="IPR051571">
    <property type="entry name" value="N-CoR_corepressor"/>
</dbReference>
<dbReference type="EMBL" id="JABCKV010000102">
    <property type="protein sequence ID" value="KAG5643641.1"/>
    <property type="molecule type" value="Genomic_DNA"/>
</dbReference>
<dbReference type="GO" id="GO:0034967">
    <property type="term" value="C:Set3 complex"/>
    <property type="evidence" value="ECO:0007669"/>
    <property type="project" value="TreeGrafter"/>
</dbReference>
<comment type="caution">
    <text evidence="3">The sequence shown here is derived from an EMBL/GenBank/DDBJ whole genome shotgun (WGS) entry which is preliminary data.</text>
</comment>
<dbReference type="Proteomes" id="UP000775547">
    <property type="component" value="Unassembled WGS sequence"/>
</dbReference>
<feature type="compositionally biased region" description="Pro residues" evidence="1">
    <location>
        <begin position="827"/>
        <end position="836"/>
    </location>
</feature>
<feature type="compositionally biased region" description="Basic residues" evidence="1">
    <location>
        <begin position="557"/>
        <end position="566"/>
    </location>
</feature>
<feature type="domain" description="SANT" evidence="2">
    <location>
        <begin position="376"/>
        <end position="427"/>
    </location>
</feature>
<accession>A0A9P7G5T0</accession>
<feature type="region of interest" description="Disordered" evidence="1">
    <location>
        <begin position="797"/>
        <end position="844"/>
    </location>
</feature>
<evidence type="ECO:0000256" key="1">
    <source>
        <dbReference type="SAM" id="MobiDB-lite"/>
    </source>
</evidence>
<dbReference type="CDD" id="cd00167">
    <property type="entry name" value="SANT"/>
    <property type="match status" value="1"/>
</dbReference>
<feature type="compositionally biased region" description="Polar residues" evidence="1">
    <location>
        <begin position="717"/>
        <end position="731"/>
    </location>
</feature>
<feature type="region of interest" description="Disordered" evidence="1">
    <location>
        <begin position="716"/>
        <end position="745"/>
    </location>
</feature>
<name>A0A9P7G5T0_9AGAR</name>
<dbReference type="AlphaFoldDB" id="A0A9P7G5T0"/>
<evidence type="ECO:0000313" key="4">
    <source>
        <dbReference type="Proteomes" id="UP000775547"/>
    </source>
</evidence>
<sequence>MQKLDPAPKSAGLPPRPTDPLAMKASTVFGRANESAAALPSPPSPKRPTASVPSQKPAGINGALKPAALAKPAALKAESRDVQIFEKAGRSSIATPRAIVPAPPATLSEKVPATQNDTSVMEQPHERRSDTVPAAAALPTPVPTPQPQRVLDIPQTPTLPESIPTEAKSVREALRIVVMTRMLCDRQTRDERVNPVLLSNWSIAGQFDGPRTSGKPEDVFQEVTEGPREERRLETFGNLKHSLVEKFKERQELLADKVRCLKEEYLSLHERWLAHCAVLDEQSKPTVQGTDPIQPTGRTTRRSAAILGDAVRSDLEMEQIIASLGNDEATDPNYLSLRNLATIPDMISVTHGTIDHYFDDTNHLVENPAGYYGPHTGIHDWTQEEKEIFIDKYAATPKQFGMVAEHLPNKTAAQCVDYYYLHKKRLIDFRKVISQYAPNKRKRRGTGKKKGNMLLADIRQHDAEVQGQLESPKSTGRGRGRKPMLPPEPKEPKKPLPSRRRMQLDLTPSVESATPTPEPESRRRGRRSVAVSISRTVSVALEDAEEEAPDGEERPAKRAKRVRKVKSAAIIEDDDDDDGTPDPKLTEQTESISRRKSASSSSQWSEEDKSLFLTLLGQHGDDFKRIAASMPNKANMDDLDLEKVAAGAPKRSPTPDIPSETFLPVPAFPVSTHEPSMSPADPMACLAPGPAPVSANEAGPSRPARDVDMRWGESHYASASNSRPISPSHMRSTYPYSVPSGRPPPPAHYPPHPAYVPPPPVPYTYPPYSASHYPHYDTGYDHSRMQYTHPYPMPDPMSGQHVHARRMSGAMPPGGVPLGRARENPYPILPPGPPPYHYSLESSS</sequence>
<protein>
    <recommendedName>
        <fullName evidence="2">SANT domain-containing protein</fullName>
    </recommendedName>
</protein>
<organism evidence="3 4">
    <name type="scientific">Asterophora parasitica</name>
    <dbReference type="NCBI Taxonomy" id="117018"/>
    <lineage>
        <taxon>Eukaryota</taxon>
        <taxon>Fungi</taxon>
        <taxon>Dikarya</taxon>
        <taxon>Basidiomycota</taxon>
        <taxon>Agaricomycotina</taxon>
        <taxon>Agaricomycetes</taxon>
        <taxon>Agaricomycetidae</taxon>
        <taxon>Agaricales</taxon>
        <taxon>Tricholomatineae</taxon>
        <taxon>Lyophyllaceae</taxon>
        <taxon>Asterophora</taxon>
    </lineage>
</organism>
<feature type="region of interest" description="Disordered" evidence="1">
    <location>
        <begin position="95"/>
        <end position="162"/>
    </location>
</feature>
<dbReference type="InterPro" id="IPR009057">
    <property type="entry name" value="Homeodomain-like_sf"/>
</dbReference>
<dbReference type="Gene3D" id="1.10.10.60">
    <property type="entry name" value="Homeodomain-like"/>
    <property type="match status" value="1"/>
</dbReference>
<dbReference type="Pfam" id="PF00249">
    <property type="entry name" value="Myb_DNA-binding"/>
    <property type="match status" value="1"/>
</dbReference>
<dbReference type="SUPFAM" id="SSF46689">
    <property type="entry name" value="Homeodomain-like"/>
    <property type="match status" value="2"/>
</dbReference>
<feature type="region of interest" description="Disordered" evidence="1">
    <location>
        <begin position="462"/>
        <end position="608"/>
    </location>
</feature>
<dbReference type="PANTHER" id="PTHR13992:SF39">
    <property type="entry name" value="SMRTER, ISOFORM G"/>
    <property type="match status" value="1"/>
</dbReference>
<evidence type="ECO:0000313" key="3">
    <source>
        <dbReference type="EMBL" id="KAG5643641.1"/>
    </source>
</evidence>
<dbReference type="Gene3D" id="1.20.58.1880">
    <property type="match status" value="1"/>
</dbReference>
<dbReference type="PANTHER" id="PTHR13992">
    <property type="entry name" value="NUCLEAR RECEPTOR CO-REPRESSOR RELATED NCOR"/>
    <property type="match status" value="1"/>
</dbReference>
<dbReference type="InterPro" id="IPR001005">
    <property type="entry name" value="SANT/Myb"/>
</dbReference>
<gene>
    <name evidence="3" type="ORF">DXG03_000567</name>
</gene>
<evidence type="ECO:0000259" key="2">
    <source>
        <dbReference type="PROSITE" id="PS51293"/>
    </source>
</evidence>
<dbReference type="PROSITE" id="PS51293">
    <property type="entry name" value="SANT"/>
    <property type="match status" value="1"/>
</dbReference>
<feature type="region of interest" description="Disordered" evidence="1">
    <location>
        <begin position="1"/>
        <end position="71"/>
    </location>
</feature>